<organism evidence="4 5">
    <name type="scientific">Streptomyces evansiae</name>
    <dbReference type="NCBI Taxonomy" id="3075535"/>
    <lineage>
        <taxon>Bacteria</taxon>
        <taxon>Bacillati</taxon>
        <taxon>Actinomycetota</taxon>
        <taxon>Actinomycetes</taxon>
        <taxon>Kitasatosporales</taxon>
        <taxon>Streptomycetaceae</taxon>
        <taxon>Streptomyces</taxon>
    </lineage>
</organism>
<dbReference type="EMBL" id="JAVRET010000006">
    <property type="protein sequence ID" value="MDT0408296.1"/>
    <property type="molecule type" value="Genomic_DNA"/>
</dbReference>
<evidence type="ECO:0000313" key="4">
    <source>
        <dbReference type="EMBL" id="MDT0408296.1"/>
    </source>
</evidence>
<dbReference type="InterPro" id="IPR025326">
    <property type="entry name" value="DUF4232"/>
</dbReference>
<comment type="caution">
    <text evidence="4">The sequence shown here is derived from an EMBL/GenBank/DDBJ whole genome shotgun (WGS) entry which is preliminary data.</text>
</comment>
<evidence type="ECO:0000259" key="3">
    <source>
        <dbReference type="Pfam" id="PF14016"/>
    </source>
</evidence>
<evidence type="ECO:0000256" key="2">
    <source>
        <dbReference type="SAM" id="SignalP"/>
    </source>
</evidence>
<dbReference type="Pfam" id="PF14016">
    <property type="entry name" value="DUF4232"/>
    <property type="match status" value="1"/>
</dbReference>
<evidence type="ECO:0000313" key="5">
    <source>
        <dbReference type="Proteomes" id="UP001183610"/>
    </source>
</evidence>
<feature type="domain" description="DUF4232" evidence="3">
    <location>
        <begin position="181"/>
        <end position="316"/>
    </location>
</feature>
<sequence length="321" mass="32971">MHRRTPLRPAAARPVPLLAILAATASLLTACGAEDAGSAKAGAPAAAFSRTSVDDPGKDGVRVTSLTLPRPSPSPSPSRSRSVSAESLDLGGDSGISAAYEITNHGTETLTYTVTITFTSGDGGAMANETTTVPGVRPGKTVRGRVGAGTLPPTTPRITGAKVTEVAEVPAAEAQGADGTCPSSGVRVSTDKGDAAMGLRVVGLHLVNCGKREYEVEGYPVLELLDETREPIDGVGVLRGSREITSAIEGDGPPRRVTLKPGETARADLVWRNTTDLGTPVTAPYARVRAKSGAAPVTLPEHIDLGTTGKLGVTPWVKTDR</sequence>
<dbReference type="PROSITE" id="PS51257">
    <property type="entry name" value="PROKAR_LIPOPROTEIN"/>
    <property type="match status" value="1"/>
</dbReference>
<feature type="region of interest" description="Disordered" evidence="1">
    <location>
        <begin position="48"/>
        <end position="89"/>
    </location>
</feature>
<feature type="region of interest" description="Disordered" evidence="1">
    <location>
        <begin position="129"/>
        <end position="157"/>
    </location>
</feature>
<feature type="signal peptide" evidence="2">
    <location>
        <begin position="1"/>
        <end position="25"/>
    </location>
</feature>
<keyword evidence="5" id="KW-1185">Reference proteome</keyword>
<proteinExistence type="predicted"/>
<feature type="compositionally biased region" description="Basic and acidic residues" evidence="1">
    <location>
        <begin position="52"/>
        <end position="61"/>
    </location>
</feature>
<keyword evidence="2" id="KW-0732">Signal</keyword>
<accession>A0ABU2QV13</accession>
<protein>
    <submittedName>
        <fullName evidence="4">DUF4232 domain-containing protein</fullName>
    </submittedName>
</protein>
<feature type="chain" id="PRO_5047061088" evidence="2">
    <location>
        <begin position="26"/>
        <end position="321"/>
    </location>
</feature>
<evidence type="ECO:0000256" key="1">
    <source>
        <dbReference type="SAM" id="MobiDB-lite"/>
    </source>
</evidence>
<reference evidence="5" key="1">
    <citation type="submission" date="2023-07" db="EMBL/GenBank/DDBJ databases">
        <title>30 novel species of actinomycetes from the DSMZ collection.</title>
        <authorList>
            <person name="Nouioui I."/>
        </authorList>
    </citation>
    <scope>NUCLEOTIDE SEQUENCE [LARGE SCALE GENOMIC DNA]</scope>
    <source>
        <strain evidence="5">DSM 41979</strain>
    </source>
</reference>
<dbReference type="Proteomes" id="UP001183610">
    <property type="component" value="Unassembled WGS sequence"/>
</dbReference>
<name>A0ABU2QV13_9ACTN</name>
<gene>
    <name evidence="4" type="ORF">RM698_04410</name>
</gene>
<dbReference type="RefSeq" id="WP_010269978.1">
    <property type="nucleotide sequence ID" value="NZ_JAVRET010000006.1"/>
</dbReference>